<dbReference type="InterPro" id="IPR051313">
    <property type="entry name" value="Bact_iron-sidero_bind"/>
</dbReference>
<feature type="region of interest" description="Disordered" evidence="6">
    <location>
        <begin position="28"/>
        <end position="48"/>
    </location>
</feature>
<evidence type="ECO:0000256" key="6">
    <source>
        <dbReference type="SAM" id="MobiDB-lite"/>
    </source>
</evidence>
<dbReference type="Gene3D" id="3.40.50.1980">
    <property type="entry name" value="Nitrogenase molybdenum iron protein domain"/>
    <property type="match status" value="2"/>
</dbReference>
<keyword evidence="4" id="KW-0732">Signal</keyword>
<dbReference type="KEGG" id="cohn:KCTCHS21_60610"/>
<dbReference type="SUPFAM" id="SSF53807">
    <property type="entry name" value="Helical backbone' metal receptor"/>
    <property type="match status" value="1"/>
</dbReference>
<evidence type="ECO:0000313" key="8">
    <source>
        <dbReference type="EMBL" id="BBI36662.1"/>
    </source>
</evidence>
<dbReference type="GO" id="GO:1901678">
    <property type="term" value="P:iron coordination entity transport"/>
    <property type="evidence" value="ECO:0007669"/>
    <property type="project" value="UniProtKB-ARBA"/>
</dbReference>
<dbReference type="PROSITE" id="PS51257">
    <property type="entry name" value="PROKAR_LIPOPROTEIN"/>
    <property type="match status" value="1"/>
</dbReference>
<dbReference type="InterPro" id="IPR002491">
    <property type="entry name" value="ABC_transptr_periplasmic_BD"/>
</dbReference>
<keyword evidence="5" id="KW-0175">Coiled coil</keyword>
<evidence type="ECO:0000256" key="4">
    <source>
        <dbReference type="ARBA" id="ARBA00022729"/>
    </source>
</evidence>
<accession>A0A3T1DEZ7</accession>
<dbReference type="PROSITE" id="PS50983">
    <property type="entry name" value="FE_B12_PBP"/>
    <property type="match status" value="1"/>
</dbReference>
<comment type="similarity">
    <text evidence="2">Belongs to the bacterial solute-binding protein 8 family.</text>
</comment>
<dbReference type="Proteomes" id="UP000289856">
    <property type="component" value="Chromosome"/>
</dbReference>
<comment type="subcellular location">
    <subcellularLocation>
        <location evidence="1">Cell envelope</location>
    </subcellularLocation>
</comment>
<keyword evidence="9" id="KW-1185">Reference proteome</keyword>
<evidence type="ECO:0000256" key="2">
    <source>
        <dbReference type="ARBA" id="ARBA00008814"/>
    </source>
</evidence>
<dbReference type="EMBL" id="AP019400">
    <property type="protein sequence ID" value="BBI36662.1"/>
    <property type="molecule type" value="Genomic_DNA"/>
</dbReference>
<dbReference type="RefSeq" id="WP_232058007.1">
    <property type="nucleotide sequence ID" value="NZ_AP019400.1"/>
</dbReference>
<dbReference type="AlphaFoldDB" id="A0A3T1DEZ7"/>
<feature type="domain" description="Fe/B12 periplasmic-binding" evidence="7">
    <location>
        <begin position="69"/>
        <end position="330"/>
    </location>
</feature>
<evidence type="ECO:0000256" key="3">
    <source>
        <dbReference type="ARBA" id="ARBA00022448"/>
    </source>
</evidence>
<evidence type="ECO:0000313" key="9">
    <source>
        <dbReference type="Proteomes" id="UP000289856"/>
    </source>
</evidence>
<feature type="compositionally biased region" description="Polar residues" evidence="6">
    <location>
        <begin position="29"/>
        <end position="48"/>
    </location>
</feature>
<keyword evidence="3" id="KW-0813">Transport</keyword>
<proteinExistence type="inferred from homology"/>
<sequence length="330" mass="36557">MFKNRGIVFLFTTIMLLILVACGDKKEQTTQPAPTQSGSTQETNEPANATTREITHLQGVATVPVKIERIVVLSAAYIDHLLTIGEKPFGVNVEVRYGSDYIPYLVNELEGVHLVGSADSPNLEAIAQLDPDAILVESRTAEKTYAELSKIAPTIVLGKEWLEYGDDTTAWTQDLLTVAELYDKVDLAKAKIAELELKTAEAKAKITALPDNRLAYIRVRDKALQIYAKKGHPTNSLLYNDLGFTPTALTPEEQRADLSLEVAPDLNADYIVMEVDSNGHDNLKMINESTLWNSVAAVKNKQVFETDSFWLFKGWGVIGRGQIIDDKMIY</sequence>
<keyword evidence="8" id="KW-0449">Lipoprotein</keyword>
<protein>
    <submittedName>
        <fullName evidence="8">Putative siderophore-binding lipoprotein YfiY</fullName>
    </submittedName>
</protein>
<gene>
    <name evidence="8" type="primary">yfiY</name>
    <name evidence="8" type="ORF">KCTCHS21_60610</name>
</gene>
<name>A0A3T1DEZ7_9BACL</name>
<evidence type="ECO:0000259" key="7">
    <source>
        <dbReference type="PROSITE" id="PS50983"/>
    </source>
</evidence>
<evidence type="ECO:0000256" key="1">
    <source>
        <dbReference type="ARBA" id="ARBA00004196"/>
    </source>
</evidence>
<dbReference type="Pfam" id="PF01497">
    <property type="entry name" value="Peripla_BP_2"/>
    <property type="match status" value="1"/>
</dbReference>
<organism evidence="8 9">
    <name type="scientific">Cohnella abietis</name>
    <dbReference type="NCBI Taxonomy" id="2507935"/>
    <lineage>
        <taxon>Bacteria</taxon>
        <taxon>Bacillati</taxon>
        <taxon>Bacillota</taxon>
        <taxon>Bacilli</taxon>
        <taxon>Bacillales</taxon>
        <taxon>Paenibacillaceae</taxon>
        <taxon>Cohnella</taxon>
    </lineage>
</organism>
<reference evidence="8 9" key="1">
    <citation type="submission" date="2019-01" db="EMBL/GenBank/DDBJ databases">
        <title>Complete genome sequence of Cohnella hallensis HS21 isolated from Korean fir (Abies koreana) rhizospheric soil.</title>
        <authorList>
            <person name="Jiang L."/>
            <person name="Kang S.W."/>
            <person name="Kim S."/>
            <person name="Jung J."/>
            <person name="Kim C.Y."/>
            <person name="Kim D.H."/>
            <person name="Kim S.W."/>
            <person name="Lee J."/>
        </authorList>
    </citation>
    <scope>NUCLEOTIDE SEQUENCE [LARGE SCALE GENOMIC DNA]</scope>
    <source>
        <strain evidence="8 9">HS21</strain>
    </source>
</reference>
<dbReference type="PANTHER" id="PTHR30532:SF29">
    <property type="entry name" value="FE(3+) DICITRATE-BINDING PERIPLASMIC PROTEIN"/>
    <property type="match status" value="1"/>
</dbReference>
<evidence type="ECO:0000256" key="5">
    <source>
        <dbReference type="SAM" id="Coils"/>
    </source>
</evidence>
<dbReference type="PANTHER" id="PTHR30532">
    <property type="entry name" value="IRON III DICITRATE-BINDING PERIPLASMIC PROTEIN"/>
    <property type="match status" value="1"/>
</dbReference>
<feature type="coiled-coil region" evidence="5">
    <location>
        <begin position="178"/>
        <end position="205"/>
    </location>
</feature>
<dbReference type="GO" id="GO:0030288">
    <property type="term" value="C:outer membrane-bounded periplasmic space"/>
    <property type="evidence" value="ECO:0007669"/>
    <property type="project" value="TreeGrafter"/>
</dbReference>